<reference evidence="17" key="1">
    <citation type="submission" date="2019-07" db="EMBL/GenBank/DDBJ databases">
        <title>Shewanella sp. YLB-08 draft genomic sequence.</title>
        <authorList>
            <person name="Yu L."/>
        </authorList>
    </citation>
    <scope>NUCLEOTIDE SEQUENCE [LARGE SCALE GENOMIC DNA]</scope>
    <source>
        <strain evidence="17">JCM 20706</strain>
    </source>
</reference>
<dbReference type="EC" id="3.4.17.18" evidence="11"/>
<evidence type="ECO:0000256" key="6">
    <source>
        <dbReference type="ARBA" id="ARBA00022729"/>
    </source>
</evidence>
<dbReference type="SMART" id="SM00089">
    <property type="entry name" value="PKD"/>
    <property type="match status" value="2"/>
</dbReference>
<feature type="domain" description="PKD" evidence="14">
    <location>
        <begin position="658"/>
        <end position="741"/>
    </location>
</feature>
<dbReference type="SMART" id="SM00631">
    <property type="entry name" value="Zn_pept"/>
    <property type="match status" value="1"/>
</dbReference>
<proteinExistence type="inferred from homology"/>
<dbReference type="InterPro" id="IPR022409">
    <property type="entry name" value="PKD/Chitinase_dom"/>
</dbReference>
<dbReference type="OrthoDB" id="9811296at2"/>
<evidence type="ECO:0000256" key="5">
    <source>
        <dbReference type="ARBA" id="ARBA00022723"/>
    </source>
</evidence>
<feature type="chain" id="PRO_5021699656" description="carboxypeptidase T" evidence="13">
    <location>
        <begin position="41"/>
        <end position="767"/>
    </location>
</feature>
<dbReference type="SUPFAM" id="SSF49299">
    <property type="entry name" value="PKD domain"/>
    <property type="match status" value="2"/>
</dbReference>
<dbReference type="GO" id="GO:0005615">
    <property type="term" value="C:extracellular space"/>
    <property type="evidence" value="ECO:0007669"/>
    <property type="project" value="TreeGrafter"/>
</dbReference>
<organism evidence="16 17">
    <name type="scientific">Shewanella hanedai</name>
    <name type="common">Alteromonas hanedai</name>
    <dbReference type="NCBI Taxonomy" id="25"/>
    <lineage>
        <taxon>Bacteria</taxon>
        <taxon>Pseudomonadati</taxon>
        <taxon>Pseudomonadota</taxon>
        <taxon>Gammaproteobacteria</taxon>
        <taxon>Alteromonadales</taxon>
        <taxon>Shewanellaceae</taxon>
        <taxon>Shewanella</taxon>
    </lineage>
</organism>
<protein>
    <recommendedName>
        <fullName evidence="11">carboxypeptidase T</fullName>
        <ecNumber evidence="11">3.4.17.18</ecNumber>
    </recommendedName>
</protein>
<comment type="caution">
    <text evidence="16">The sequence shown here is derived from an EMBL/GenBank/DDBJ whole genome shotgun (WGS) entry which is preliminary data.</text>
</comment>
<dbReference type="CDD" id="cd00146">
    <property type="entry name" value="PKD"/>
    <property type="match status" value="1"/>
</dbReference>
<keyword evidence="5" id="KW-0479">Metal-binding</keyword>
<name>A0A553JKC7_SHEHA</name>
<keyword evidence="3" id="KW-0121">Carboxypeptidase</keyword>
<dbReference type="Proteomes" id="UP000318126">
    <property type="component" value="Unassembled WGS sequence"/>
</dbReference>
<dbReference type="SUPFAM" id="SSF53187">
    <property type="entry name" value="Zn-dependent exopeptidases"/>
    <property type="match status" value="1"/>
</dbReference>
<dbReference type="GO" id="GO:0008270">
    <property type="term" value="F:zinc ion binding"/>
    <property type="evidence" value="ECO:0007669"/>
    <property type="project" value="InterPro"/>
</dbReference>
<dbReference type="GO" id="GO:0004181">
    <property type="term" value="F:metallocarboxypeptidase activity"/>
    <property type="evidence" value="ECO:0007669"/>
    <property type="project" value="InterPro"/>
</dbReference>
<feature type="active site" description="Proton donor/acceptor" evidence="12">
    <location>
        <position position="407"/>
    </location>
</feature>
<evidence type="ECO:0000256" key="2">
    <source>
        <dbReference type="ARBA" id="ARBA00005988"/>
    </source>
</evidence>
<dbReference type="InterPro" id="IPR013783">
    <property type="entry name" value="Ig-like_fold"/>
</dbReference>
<feature type="domain" description="Peptidase M14" evidence="15">
    <location>
        <begin position="128"/>
        <end position="438"/>
    </location>
</feature>
<dbReference type="Gene3D" id="2.60.40.10">
    <property type="entry name" value="Immunoglobulins"/>
    <property type="match status" value="2"/>
</dbReference>
<evidence type="ECO:0000259" key="15">
    <source>
        <dbReference type="PROSITE" id="PS52035"/>
    </source>
</evidence>
<evidence type="ECO:0000313" key="17">
    <source>
        <dbReference type="Proteomes" id="UP000318126"/>
    </source>
</evidence>
<dbReference type="PANTHER" id="PTHR11705:SF119">
    <property type="entry name" value="OS02G0119300 PROTEIN"/>
    <property type="match status" value="1"/>
</dbReference>
<dbReference type="PROSITE" id="PS50093">
    <property type="entry name" value="PKD"/>
    <property type="match status" value="1"/>
</dbReference>
<keyword evidence="6 13" id="KW-0732">Signal</keyword>
<comment type="catalytic activity">
    <reaction evidence="10">
        <text>Releases a C-terminal residue, which may be hydrophobic or positively charged.</text>
        <dbReference type="EC" id="3.4.17.18"/>
    </reaction>
</comment>
<dbReference type="PROSITE" id="PS52035">
    <property type="entry name" value="PEPTIDASE_M14"/>
    <property type="match status" value="1"/>
</dbReference>
<keyword evidence="8" id="KW-0862">Zinc</keyword>
<dbReference type="Pfam" id="PF18911">
    <property type="entry name" value="PKD_4"/>
    <property type="match status" value="1"/>
</dbReference>
<dbReference type="InterPro" id="IPR035986">
    <property type="entry name" value="PKD_dom_sf"/>
</dbReference>
<evidence type="ECO:0000256" key="13">
    <source>
        <dbReference type="SAM" id="SignalP"/>
    </source>
</evidence>
<keyword evidence="7" id="KW-0378">Hydrolase</keyword>
<comment type="similarity">
    <text evidence="2 12">Belongs to the peptidase M14 family.</text>
</comment>
<evidence type="ECO:0000256" key="12">
    <source>
        <dbReference type="PROSITE-ProRule" id="PRU01379"/>
    </source>
</evidence>
<keyword evidence="4" id="KW-0645">Protease</keyword>
<evidence type="ECO:0000256" key="10">
    <source>
        <dbReference type="ARBA" id="ARBA00050859"/>
    </source>
</evidence>
<evidence type="ECO:0000259" key="14">
    <source>
        <dbReference type="PROSITE" id="PS50093"/>
    </source>
</evidence>
<evidence type="ECO:0000256" key="4">
    <source>
        <dbReference type="ARBA" id="ARBA00022670"/>
    </source>
</evidence>
<comment type="cofactor">
    <cofactor evidence="1">
        <name>Zn(2+)</name>
        <dbReference type="ChEBI" id="CHEBI:29105"/>
    </cofactor>
</comment>
<dbReference type="EMBL" id="VKGK01000025">
    <property type="protein sequence ID" value="TRY12910.1"/>
    <property type="molecule type" value="Genomic_DNA"/>
</dbReference>
<dbReference type="InterPro" id="IPR000834">
    <property type="entry name" value="Peptidase_M14"/>
</dbReference>
<dbReference type="InterPro" id="IPR000601">
    <property type="entry name" value="PKD_dom"/>
</dbReference>
<dbReference type="GO" id="GO:0006508">
    <property type="term" value="P:proteolysis"/>
    <property type="evidence" value="ECO:0007669"/>
    <property type="project" value="UniProtKB-KW"/>
</dbReference>
<dbReference type="RefSeq" id="WP_144041627.1">
    <property type="nucleotide sequence ID" value="NZ_BMPL01000023.1"/>
</dbReference>
<evidence type="ECO:0000313" key="16">
    <source>
        <dbReference type="EMBL" id="TRY12910.1"/>
    </source>
</evidence>
<dbReference type="Gene3D" id="3.40.630.10">
    <property type="entry name" value="Zn peptidases"/>
    <property type="match status" value="1"/>
</dbReference>
<evidence type="ECO:0000256" key="3">
    <source>
        <dbReference type="ARBA" id="ARBA00022645"/>
    </source>
</evidence>
<dbReference type="PANTHER" id="PTHR11705">
    <property type="entry name" value="PROTEASE FAMILY M14 CARBOXYPEPTIDASE A,B"/>
    <property type="match status" value="1"/>
</dbReference>
<dbReference type="AlphaFoldDB" id="A0A553JKC7"/>
<accession>A0A553JKC7</accession>
<evidence type="ECO:0000256" key="11">
    <source>
        <dbReference type="ARBA" id="ARBA00066554"/>
    </source>
</evidence>
<sequence>MKTSKKITQLSPPFTLSKLTKMLFLPCLLFTSIVQSQAIAADSSQQTYKLIFPDEMTFLKANITLHNEKITTDPQQRAIWVPLSNDALNKIQPFTTSMTKVEDPAKLYPQRASSLSSSSMPGIPGYSCYPTVEETQSDIEQLVTQYPQFASIEDIGNSWQKQTGNGGYDLNVLKLTNGQVTGEKPKLFIHAAMHAREYATSPLVLQFAKNLLNEYSTDADTQWILDRHEIHLLLHMNPDGRKKAETGLSWRKNVNSNYCGSNSEAIGADLNRNFSWAWNTVDGGSSGNQCSDLFRGPTPASEPETQAVETYVRNLFGDHRGPNRNDAAPDTTQGLHIDVHSYSELVLFPWGDTNTLAPNGVAMRSLGRKLARYNGYMPMQSVGLYPTDGTSDNLSYGELGIPHMTFELGTAFFQSCSIYNEKVLPDNLKALKYAAKIVEAPYLMPSGPDITDISSVGQPIDAIAQNYRITLNVTASDDRFSRRGGTETTQDISEIALYIDDAPWDGGQATLLTASDGTFDEKTEQGELQINASDLSLGQHTLYLKAKDTSGQWGAMSAQFIKIIASKTNLAPEAKFSYQCDKFVCQFDSSSSEDPEGDSLTYQWQMAGTSSSERNPSYDFSNSQLTDNKAQVILTVTDPQGLAHSQTQTLTLSTNQAPTASFTASCTHLVCQLDASASSDADEDSLNYQWDLGDGNSANKLQLSHTYAKAGTYKVVLTVNDGKLNSNKEQSITVTAAPAPTNNNSSGGSLGVISLLLLSFGMKRRMG</sequence>
<dbReference type="InterPro" id="IPR057247">
    <property type="entry name" value="CARBOXYPEPT_ZN_2"/>
</dbReference>
<dbReference type="Pfam" id="PF00246">
    <property type="entry name" value="Peptidase_M14"/>
    <property type="match status" value="1"/>
</dbReference>
<keyword evidence="17" id="KW-1185">Reference proteome</keyword>
<dbReference type="FunFam" id="3.40.630.10:FF:000084">
    <property type="entry name" value="Carboxypeptidase B2"/>
    <property type="match status" value="1"/>
</dbReference>
<keyword evidence="9" id="KW-0482">Metalloprotease</keyword>
<dbReference type="PROSITE" id="PS00133">
    <property type="entry name" value="CARBOXYPEPT_ZN_2"/>
    <property type="match status" value="1"/>
</dbReference>
<evidence type="ECO:0000256" key="9">
    <source>
        <dbReference type="ARBA" id="ARBA00023049"/>
    </source>
</evidence>
<dbReference type="PRINTS" id="PR00765">
    <property type="entry name" value="CRBOXYPTASEA"/>
</dbReference>
<evidence type="ECO:0000256" key="8">
    <source>
        <dbReference type="ARBA" id="ARBA00022833"/>
    </source>
</evidence>
<gene>
    <name evidence="16" type="ORF">FN961_18340</name>
</gene>
<feature type="signal peptide" evidence="13">
    <location>
        <begin position="1"/>
        <end position="40"/>
    </location>
</feature>
<evidence type="ECO:0000256" key="7">
    <source>
        <dbReference type="ARBA" id="ARBA00022801"/>
    </source>
</evidence>
<evidence type="ECO:0000256" key="1">
    <source>
        <dbReference type="ARBA" id="ARBA00001947"/>
    </source>
</evidence>